<dbReference type="SUPFAM" id="SSF56672">
    <property type="entry name" value="DNA/RNA polymerases"/>
    <property type="match status" value="1"/>
</dbReference>
<keyword evidence="3" id="KW-1185">Reference proteome</keyword>
<dbReference type="Proteomes" id="UP000887013">
    <property type="component" value="Unassembled WGS sequence"/>
</dbReference>
<evidence type="ECO:0000256" key="1">
    <source>
        <dbReference type="SAM" id="MobiDB-lite"/>
    </source>
</evidence>
<accession>A0A8X6QND2</accession>
<evidence type="ECO:0000313" key="3">
    <source>
        <dbReference type="Proteomes" id="UP000887013"/>
    </source>
</evidence>
<dbReference type="OrthoDB" id="6437068at2759"/>
<comment type="caution">
    <text evidence="2">The sequence shown here is derived from an EMBL/GenBank/DDBJ whole genome shotgun (WGS) entry which is preliminary data.</text>
</comment>
<feature type="compositionally biased region" description="Polar residues" evidence="1">
    <location>
        <begin position="49"/>
        <end position="58"/>
    </location>
</feature>
<gene>
    <name evidence="2" type="primary">AVEN_259560_1</name>
    <name evidence="2" type="ORF">NPIL_464691</name>
</gene>
<dbReference type="InterPro" id="IPR043128">
    <property type="entry name" value="Rev_trsase/Diguanyl_cyclase"/>
</dbReference>
<dbReference type="AlphaFoldDB" id="A0A8X6QND2"/>
<dbReference type="GO" id="GO:0071897">
    <property type="term" value="P:DNA biosynthetic process"/>
    <property type="evidence" value="ECO:0007669"/>
    <property type="project" value="UniProtKB-ARBA"/>
</dbReference>
<dbReference type="EMBL" id="BMAW01129621">
    <property type="protein sequence ID" value="GFU31180.1"/>
    <property type="molecule type" value="Genomic_DNA"/>
</dbReference>
<dbReference type="Gene3D" id="3.10.10.10">
    <property type="entry name" value="HIV Type 1 Reverse Transcriptase, subunit A, domain 1"/>
    <property type="match status" value="1"/>
</dbReference>
<dbReference type="Gene3D" id="3.30.70.270">
    <property type="match status" value="1"/>
</dbReference>
<reference evidence="2" key="1">
    <citation type="submission" date="2020-08" db="EMBL/GenBank/DDBJ databases">
        <title>Multicomponent nature underlies the extraordinary mechanical properties of spider dragline silk.</title>
        <authorList>
            <person name="Kono N."/>
            <person name="Nakamura H."/>
            <person name="Mori M."/>
            <person name="Yoshida Y."/>
            <person name="Ohtoshi R."/>
            <person name="Malay A.D."/>
            <person name="Moran D.A.P."/>
            <person name="Tomita M."/>
            <person name="Numata K."/>
            <person name="Arakawa K."/>
        </authorList>
    </citation>
    <scope>NUCLEOTIDE SEQUENCE</scope>
</reference>
<feature type="region of interest" description="Disordered" evidence="1">
    <location>
        <begin position="47"/>
        <end position="88"/>
    </location>
</feature>
<sequence>MFRLVLLPQVNVVHQQVLRALAEVLAEDVLLPPNVLDMLGGARSEENSLAKSSQNLGSDSEALDETEVSSGIPLEKAPENVEDSQSNITSCRNEVGTTITKDEQVTAEMDKGSMVADSFHSEQECCAEFALAWEHAKEGKGNYYEAYGEVERQVQEMLELNLIEPPKAEIAHYIVCVAKKDACIRMCVDFGTLNAVTKIPVFSTKDMQELIIIAGSAHWLTSLDILKGY</sequence>
<protein>
    <submittedName>
        <fullName evidence="2">CCHC-type domain-containing protein</fullName>
    </submittedName>
</protein>
<proteinExistence type="predicted"/>
<evidence type="ECO:0000313" key="2">
    <source>
        <dbReference type="EMBL" id="GFU31180.1"/>
    </source>
</evidence>
<name>A0A8X6QND2_NEPPI</name>
<organism evidence="2 3">
    <name type="scientific">Nephila pilipes</name>
    <name type="common">Giant wood spider</name>
    <name type="synonym">Nephila maculata</name>
    <dbReference type="NCBI Taxonomy" id="299642"/>
    <lineage>
        <taxon>Eukaryota</taxon>
        <taxon>Metazoa</taxon>
        <taxon>Ecdysozoa</taxon>
        <taxon>Arthropoda</taxon>
        <taxon>Chelicerata</taxon>
        <taxon>Arachnida</taxon>
        <taxon>Araneae</taxon>
        <taxon>Araneomorphae</taxon>
        <taxon>Entelegynae</taxon>
        <taxon>Araneoidea</taxon>
        <taxon>Nephilidae</taxon>
        <taxon>Nephila</taxon>
    </lineage>
</organism>
<dbReference type="InterPro" id="IPR043502">
    <property type="entry name" value="DNA/RNA_pol_sf"/>
</dbReference>